<feature type="compositionally biased region" description="Low complexity" evidence="1">
    <location>
        <begin position="228"/>
        <end position="250"/>
    </location>
</feature>
<gene>
    <name evidence="2" type="ORF">E0H26_11615</name>
</gene>
<dbReference type="EMBL" id="SJJR01000006">
    <property type="protein sequence ID" value="TCB97559.1"/>
    <property type="molecule type" value="Genomic_DNA"/>
</dbReference>
<dbReference type="Proteomes" id="UP000292274">
    <property type="component" value="Unassembled WGS sequence"/>
</dbReference>
<feature type="region of interest" description="Disordered" evidence="1">
    <location>
        <begin position="1"/>
        <end position="84"/>
    </location>
</feature>
<evidence type="ECO:0000313" key="2">
    <source>
        <dbReference type="EMBL" id="TCB97559.1"/>
    </source>
</evidence>
<dbReference type="RefSeq" id="WP_131303606.1">
    <property type="nucleotide sequence ID" value="NZ_SJJR01000006.1"/>
</dbReference>
<organism evidence="2 3">
    <name type="scientific">Micromonospora zingiberis</name>
    <dbReference type="NCBI Taxonomy" id="2053011"/>
    <lineage>
        <taxon>Bacteria</taxon>
        <taxon>Bacillati</taxon>
        <taxon>Actinomycetota</taxon>
        <taxon>Actinomycetes</taxon>
        <taxon>Micromonosporales</taxon>
        <taxon>Micromonosporaceae</taxon>
        <taxon>Micromonospora</taxon>
    </lineage>
</organism>
<feature type="compositionally biased region" description="Low complexity" evidence="1">
    <location>
        <begin position="1"/>
        <end position="57"/>
    </location>
</feature>
<name>A0A4R0GPE8_9ACTN</name>
<reference evidence="2 3" key="1">
    <citation type="submission" date="2019-02" db="EMBL/GenBank/DDBJ databases">
        <title>Jishengella sp. nov., isolated from a root of Zingiber montanum.</title>
        <authorList>
            <person name="Kuncharoen N."/>
            <person name="Kudo T."/>
            <person name="Masahiro Y."/>
            <person name="Ohkuma M."/>
            <person name="Tanasupawat S."/>
        </authorList>
    </citation>
    <scope>NUCLEOTIDE SEQUENCE [LARGE SCALE GENOMIC DNA]</scope>
    <source>
        <strain evidence="2 3">PLAI 1-1</strain>
    </source>
</reference>
<evidence type="ECO:0000256" key="1">
    <source>
        <dbReference type="SAM" id="MobiDB-lite"/>
    </source>
</evidence>
<evidence type="ECO:0000313" key="3">
    <source>
        <dbReference type="Proteomes" id="UP000292274"/>
    </source>
</evidence>
<sequence length="286" mass="30257">MQPQYPTQPMMPQFPQQPAYPVQQGYAQPQAPAYPVQQPAYPVQQGYASQQPQQYGPPAQPLPQGTLDGFFEQPSSGGGPSWKFNGRPIGTSYAGIVARTVTNADVRAQTNNAGVPQTYKDGRPKLVMVVPMQVQPSPEYPDGVAGWWVKGQARDELARAMAEAGAPAGAPEAGAAIRVTRIGERAVPGMNPQLLYRVEYVRPDGVAPVPQQPGAPVQAPVQMPMPQPVAQAAPVQQPMPQPVAVQQAPQQPMPAQQPAPAAAPAGFNEEQAALFARLTGGQPAAV</sequence>
<keyword evidence="3" id="KW-1185">Reference proteome</keyword>
<comment type="caution">
    <text evidence="2">The sequence shown here is derived from an EMBL/GenBank/DDBJ whole genome shotgun (WGS) entry which is preliminary data.</text>
</comment>
<dbReference type="AlphaFoldDB" id="A0A4R0GPE8"/>
<proteinExistence type="predicted"/>
<feature type="region of interest" description="Disordered" evidence="1">
    <location>
        <begin position="228"/>
        <end position="264"/>
    </location>
</feature>
<accession>A0A4R0GPE8</accession>
<dbReference type="OrthoDB" id="3830359at2"/>
<protein>
    <submittedName>
        <fullName evidence="2">Uncharacterized protein</fullName>
    </submittedName>
</protein>